<dbReference type="CDD" id="cd06141">
    <property type="entry name" value="WRN_exo"/>
    <property type="match status" value="1"/>
</dbReference>
<keyword evidence="1" id="KW-0540">Nuclease</keyword>
<dbReference type="GO" id="GO:0003676">
    <property type="term" value="F:nucleic acid binding"/>
    <property type="evidence" value="ECO:0007669"/>
    <property type="project" value="InterPro"/>
</dbReference>
<dbReference type="SMART" id="SM00474">
    <property type="entry name" value="35EXOc"/>
    <property type="match status" value="1"/>
</dbReference>
<proteinExistence type="predicted"/>
<protein>
    <submittedName>
        <fullName evidence="5">3'-5' exonuclease</fullName>
    </submittedName>
</protein>
<organismHost>
    <name type="scientific">Acanthamoeba polyphaga</name>
    <name type="common">Amoeba</name>
    <dbReference type="NCBI Taxonomy" id="5757"/>
</organismHost>
<keyword evidence="2" id="KW-0378">Hydrolase</keyword>
<feature type="domain" description="R3H" evidence="4">
    <location>
        <begin position="335"/>
        <end position="399"/>
    </location>
</feature>
<sequence>MEQEIISAVQDIIDFINTRGSTKVFVIDSYFKNNRSITPVWTKNDLSLVAFIKKFPEYFIIGTDLIVSHKNIPIDFQTIIQSWNLVEDDFALTEKIVGKKLTMFELPNNLDIIVTSDFQIVDNWIENNVYNLKQEIIGLDTETLISGKSEKISIIQLSTSKHNIIIQVNQMNTLPQNLNKVFFDESIIKVGVAIDIDAKKLLQYFPTINQIKKTLDLSDLFKQTNFTKHISINPKESIGLKILAAHVLDLYIENKGDSEIKKSNWNNPVLTSDQVKYAITDSYLSLMIYNELQLMTNNLDVKNLLKNFCHIDESSVKKNSKNNLTRRELEQKEQERRLKSIESKIKKWLKEDDSLTFEFESMNAFYRRHVHTFVEKIPELSSETKGTDPNKYVIITRHC</sequence>
<evidence type="ECO:0000256" key="3">
    <source>
        <dbReference type="SAM" id="Coils"/>
    </source>
</evidence>
<reference evidence="5 6" key="1">
    <citation type="submission" date="2014-10" db="EMBL/GenBank/DDBJ databases">
        <title>Pan-genome analysis of Brazilian lineage A amoebal mimiviruses.</title>
        <authorList>
            <person name="Assis F.L."/>
            <person name="Abrahao J.S."/>
            <person name="Kroon E.G."/>
            <person name="Dornas F.P."/>
            <person name="Andrade K.R."/>
            <person name="Borato P.V.M."/>
            <person name="Pilotto M.R."/>
            <person name="Benamar S."/>
            <person name="LaScola B."/>
            <person name="Colson P."/>
        </authorList>
    </citation>
    <scope>NUCLEOTIDE SEQUENCE [LARGE SCALE GENOMIC DNA]</scope>
    <source>
        <strain evidence="5 6">Oyster</strain>
    </source>
</reference>
<dbReference type="Gene3D" id="3.30.420.10">
    <property type="entry name" value="Ribonuclease H-like superfamily/Ribonuclease H"/>
    <property type="match status" value="1"/>
</dbReference>
<dbReference type="PANTHER" id="PTHR13620:SF104">
    <property type="entry name" value="EXONUCLEASE 3'-5' DOMAIN-CONTAINING PROTEIN 2"/>
    <property type="match status" value="1"/>
</dbReference>
<dbReference type="PANTHER" id="PTHR13620">
    <property type="entry name" value="3-5 EXONUCLEASE"/>
    <property type="match status" value="1"/>
</dbReference>
<dbReference type="Gene3D" id="3.30.1370.50">
    <property type="entry name" value="R3H-like domain"/>
    <property type="match status" value="1"/>
</dbReference>
<dbReference type="InterPro" id="IPR001374">
    <property type="entry name" value="R3H_dom"/>
</dbReference>
<dbReference type="InterPro" id="IPR036867">
    <property type="entry name" value="R3H_dom_sf"/>
</dbReference>
<feature type="coiled-coil region" evidence="3">
    <location>
        <begin position="324"/>
        <end position="351"/>
    </location>
</feature>
<keyword evidence="3" id="KW-0175">Coiled coil</keyword>
<dbReference type="SMART" id="SM00393">
    <property type="entry name" value="R3H"/>
    <property type="match status" value="1"/>
</dbReference>
<dbReference type="Proteomes" id="UP000241474">
    <property type="component" value="Segment"/>
</dbReference>
<dbReference type="EMBL" id="KM982401">
    <property type="protein sequence ID" value="AKI79199.1"/>
    <property type="molecule type" value="Genomic_DNA"/>
</dbReference>
<evidence type="ECO:0000259" key="4">
    <source>
        <dbReference type="PROSITE" id="PS51061"/>
    </source>
</evidence>
<dbReference type="SUPFAM" id="SSF53098">
    <property type="entry name" value="Ribonuclease H-like"/>
    <property type="match status" value="1"/>
</dbReference>
<evidence type="ECO:0000256" key="2">
    <source>
        <dbReference type="ARBA" id="ARBA00022801"/>
    </source>
</evidence>
<evidence type="ECO:0000256" key="1">
    <source>
        <dbReference type="ARBA" id="ARBA00022722"/>
    </source>
</evidence>
<dbReference type="InterPro" id="IPR002562">
    <property type="entry name" value="3'-5'_exonuclease_dom"/>
</dbReference>
<dbReference type="InterPro" id="IPR012337">
    <property type="entry name" value="RNaseH-like_sf"/>
</dbReference>
<dbReference type="CDD" id="cd02325">
    <property type="entry name" value="R3H"/>
    <property type="match status" value="1"/>
</dbReference>
<dbReference type="GO" id="GO:0006139">
    <property type="term" value="P:nucleobase-containing compound metabolic process"/>
    <property type="evidence" value="ECO:0007669"/>
    <property type="project" value="InterPro"/>
</dbReference>
<dbReference type="PROSITE" id="PS51061">
    <property type="entry name" value="R3H"/>
    <property type="match status" value="1"/>
</dbReference>
<dbReference type="SUPFAM" id="SSF82708">
    <property type="entry name" value="R3H domain"/>
    <property type="match status" value="1"/>
</dbReference>
<evidence type="ECO:0000313" key="6">
    <source>
        <dbReference type="Proteomes" id="UP000241474"/>
    </source>
</evidence>
<accession>A0A0G2Y3X2</accession>
<dbReference type="GO" id="GO:0008408">
    <property type="term" value="F:3'-5' exonuclease activity"/>
    <property type="evidence" value="ECO:0007669"/>
    <property type="project" value="InterPro"/>
</dbReference>
<dbReference type="InterPro" id="IPR036397">
    <property type="entry name" value="RNaseH_sf"/>
</dbReference>
<dbReference type="Pfam" id="PF01612">
    <property type="entry name" value="DNA_pol_A_exo1"/>
    <property type="match status" value="1"/>
</dbReference>
<evidence type="ECO:0000313" key="5">
    <source>
        <dbReference type="EMBL" id="AKI79199.1"/>
    </source>
</evidence>
<dbReference type="InterPro" id="IPR051132">
    <property type="entry name" value="3-5_Exonuclease_domain"/>
</dbReference>
<name>A0A0G2Y3X2_MIMIV</name>
<organism evidence="5 6">
    <name type="scientific">Acanthamoeba polyphaga mimivirus</name>
    <name type="common">APMV</name>
    <dbReference type="NCBI Taxonomy" id="212035"/>
    <lineage>
        <taxon>Viruses</taxon>
        <taxon>Varidnaviria</taxon>
        <taxon>Bamfordvirae</taxon>
        <taxon>Nucleocytoviricota</taxon>
        <taxon>Megaviricetes</taxon>
        <taxon>Imitervirales</taxon>
        <taxon>Mimiviridae</taxon>
        <taxon>Megamimivirinae</taxon>
        <taxon>Mimivirus</taxon>
        <taxon>Mimivirus bradfordmassiliense</taxon>
    </lineage>
</organism>
<dbReference type="Pfam" id="PF01424">
    <property type="entry name" value="R3H"/>
    <property type="match status" value="1"/>
</dbReference>
<keyword evidence="5" id="KW-0269">Exonuclease</keyword>